<dbReference type="EMBL" id="CADCUZ010000165">
    <property type="protein sequence ID" value="CAA9438892.1"/>
    <property type="molecule type" value="Genomic_DNA"/>
</dbReference>
<reference evidence="2" key="1">
    <citation type="submission" date="2020-02" db="EMBL/GenBank/DDBJ databases">
        <authorList>
            <person name="Meier V. D."/>
        </authorList>
    </citation>
    <scope>NUCLEOTIDE SEQUENCE</scope>
    <source>
        <strain evidence="2">AVDCRST_MAG55</strain>
    </source>
</reference>
<name>A0A6J4Q9W0_9ACTN</name>
<feature type="non-terminal residue" evidence="2">
    <location>
        <position position="1"/>
    </location>
</feature>
<evidence type="ECO:0000256" key="1">
    <source>
        <dbReference type="SAM" id="MobiDB-lite"/>
    </source>
</evidence>
<proteinExistence type="predicted"/>
<feature type="compositionally biased region" description="Low complexity" evidence="1">
    <location>
        <begin position="1"/>
        <end position="14"/>
    </location>
</feature>
<protein>
    <submittedName>
        <fullName evidence="2">Uncharacterized protein</fullName>
    </submittedName>
</protein>
<feature type="region of interest" description="Disordered" evidence="1">
    <location>
        <begin position="1"/>
        <end position="52"/>
    </location>
</feature>
<gene>
    <name evidence="2" type="ORF">AVDCRST_MAG55-3254</name>
</gene>
<organism evidence="2">
    <name type="scientific">uncultured Rubrobacteraceae bacterium</name>
    <dbReference type="NCBI Taxonomy" id="349277"/>
    <lineage>
        <taxon>Bacteria</taxon>
        <taxon>Bacillati</taxon>
        <taxon>Actinomycetota</taxon>
        <taxon>Rubrobacteria</taxon>
        <taxon>Rubrobacterales</taxon>
        <taxon>Rubrobacteraceae</taxon>
        <taxon>environmental samples</taxon>
    </lineage>
</organism>
<feature type="compositionally biased region" description="Gly residues" evidence="1">
    <location>
        <begin position="27"/>
        <end position="44"/>
    </location>
</feature>
<dbReference type="AlphaFoldDB" id="A0A6J4Q9W0"/>
<feature type="compositionally biased region" description="Basic and acidic residues" evidence="1">
    <location>
        <begin position="15"/>
        <end position="25"/>
    </location>
</feature>
<evidence type="ECO:0000313" key="2">
    <source>
        <dbReference type="EMBL" id="CAA9438892.1"/>
    </source>
</evidence>
<accession>A0A6J4Q9W0</accession>
<feature type="non-terminal residue" evidence="2">
    <location>
        <position position="90"/>
    </location>
</feature>
<sequence>EKAAAAVPAAGPRCGRPDRLRDRRLGGLPGANGGPVRGGQGGRVDGARRRDGAKCPVEPRLLRVPQHPGWVFGAALRAPDGVCLRRGCGV</sequence>